<evidence type="ECO:0000313" key="2">
    <source>
        <dbReference type="Proteomes" id="UP001279734"/>
    </source>
</evidence>
<organism evidence="1 2">
    <name type="scientific">Nepenthes gracilis</name>
    <name type="common">Slender pitcher plant</name>
    <dbReference type="NCBI Taxonomy" id="150966"/>
    <lineage>
        <taxon>Eukaryota</taxon>
        <taxon>Viridiplantae</taxon>
        <taxon>Streptophyta</taxon>
        <taxon>Embryophyta</taxon>
        <taxon>Tracheophyta</taxon>
        <taxon>Spermatophyta</taxon>
        <taxon>Magnoliopsida</taxon>
        <taxon>eudicotyledons</taxon>
        <taxon>Gunneridae</taxon>
        <taxon>Pentapetalae</taxon>
        <taxon>Caryophyllales</taxon>
        <taxon>Nepenthaceae</taxon>
        <taxon>Nepenthes</taxon>
    </lineage>
</organism>
<evidence type="ECO:0000313" key="1">
    <source>
        <dbReference type="EMBL" id="GMH10511.1"/>
    </source>
</evidence>
<protein>
    <submittedName>
        <fullName evidence="1">Uncharacterized protein</fullName>
    </submittedName>
</protein>
<comment type="caution">
    <text evidence="1">The sequence shown here is derived from an EMBL/GenBank/DDBJ whole genome shotgun (WGS) entry which is preliminary data.</text>
</comment>
<name>A0AAD3SHD1_NEPGR</name>
<dbReference type="AlphaFoldDB" id="A0AAD3SHD1"/>
<accession>A0AAD3SHD1</accession>
<proteinExistence type="predicted"/>
<sequence length="124" mass="13854">MQKSLPMEWISMAFYSRGPPWPSLCDEVRCPSSVRIVTLSSIGVTTILGYNGQERGFPSFYGDTVCDDHETSSEDRVLICEPSFRDVLYEKKKGGLCGKMYELSTSKSRVQEATGFLQPILTPS</sequence>
<dbReference type="Proteomes" id="UP001279734">
    <property type="component" value="Unassembled WGS sequence"/>
</dbReference>
<keyword evidence="2" id="KW-1185">Reference proteome</keyword>
<dbReference type="EMBL" id="BSYO01000010">
    <property type="protein sequence ID" value="GMH10511.1"/>
    <property type="molecule type" value="Genomic_DNA"/>
</dbReference>
<reference evidence="1" key="1">
    <citation type="submission" date="2023-05" db="EMBL/GenBank/DDBJ databases">
        <title>Nepenthes gracilis genome sequencing.</title>
        <authorList>
            <person name="Fukushima K."/>
        </authorList>
    </citation>
    <scope>NUCLEOTIDE SEQUENCE</scope>
    <source>
        <strain evidence="1">SING2019-196</strain>
    </source>
</reference>
<gene>
    <name evidence="1" type="ORF">Nepgr_012352</name>
</gene>